<keyword evidence="3" id="KW-1185">Reference proteome</keyword>
<dbReference type="Pfam" id="PF13432">
    <property type="entry name" value="TPR_16"/>
    <property type="match status" value="2"/>
</dbReference>
<sequence>MKRIGFKVSSTLAAALLVIVAMAQPTRLTAQAAAAGTASIHGHVLNPAGIALTKGEVRLTTDRSSEAKDRKYPYKFPIDQNGDYKGTGIVAGNYVVFVFQDDKSLDFNENVPIAKDEDKLVNFDMSRPEYISKMSPEDRKALEEYKKKNAEVVAGNAKIANLNALLTQARADNKAGNYDSAITAMKQATESKPDEGILWVTLGDAQLGSGETAAKAAKSAGTSATDPAILQKYTDAATSYKKAADLNAASKKPSPETAGVAYNQLGKAEADLGDAKASSDAYDQAAKAQPDKAGMYYYNEAAVLYNAGKLTEAGAAADKAIAADPKKADAYYIKGQALIPQATVDPKTQKIVAPPGCVEAYQEYLELAPDGAHAADVKGILEGIGAPVKSTFKAGKK</sequence>
<dbReference type="SUPFAM" id="SSF48452">
    <property type="entry name" value="TPR-like"/>
    <property type="match status" value="1"/>
</dbReference>
<evidence type="ECO:0000313" key="2">
    <source>
        <dbReference type="EMBL" id="MBB5329600.1"/>
    </source>
</evidence>
<proteinExistence type="predicted"/>
<name>A0A9X0QFV4_9BACT</name>
<evidence type="ECO:0000313" key="3">
    <source>
        <dbReference type="Proteomes" id="UP000535182"/>
    </source>
</evidence>
<comment type="caution">
    <text evidence="2">The sequence shown here is derived from an EMBL/GenBank/DDBJ whole genome shotgun (WGS) entry which is preliminary data.</text>
</comment>
<reference evidence="2 3" key="1">
    <citation type="submission" date="2020-08" db="EMBL/GenBank/DDBJ databases">
        <title>Genomic Encyclopedia of Type Strains, Phase IV (KMG-V): Genome sequencing to study the core and pangenomes of soil and plant-associated prokaryotes.</title>
        <authorList>
            <person name="Whitman W."/>
        </authorList>
    </citation>
    <scope>NUCLEOTIDE SEQUENCE [LARGE SCALE GENOMIC DNA]</scope>
    <source>
        <strain evidence="2 3">X5P2</strain>
    </source>
</reference>
<dbReference type="AlphaFoldDB" id="A0A9X0QFV4"/>
<dbReference type="EMBL" id="JACHEB010000007">
    <property type="protein sequence ID" value="MBB5329600.1"/>
    <property type="molecule type" value="Genomic_DNA"/>
</dbReference>
<keyword evidence="1" id="KW-0732">Signal</keyword>
<feature type="signal peptide" evidence="1">
    <location>
        <begin position="1"/>
        <end position="23"/>
    </location>
</feature>
<dbReference type="PANTHER" id="PTHR12558:SF13">
    <property type="entry name" value="CELL DIVISION CYCLE PROTEIN 27 HOMOLOG"/>
    <property type="match status" value="1"/>
</dbReference>
<dbReference type="PANTHER" id="PTHR12558">
    <property type="entry name" value="CELL DIVISION CYCLE 16,23,27"/>
    <property type="match status" value="1"/>
</dbReference>
<dbReference type="InterPro" id="IPR011990">
    <property type="entry name" value="TPR-like_helical_dom_sf"/>
</dbReference>
<protein>
    <submittedName>
        <fullName evidence="2">Tetratricopeptide (TPR) repeat protein</fullName>
    </submittedName>
</protein>
<feature type="chain" id="PRO_5040885944" evidence="1">
    <location>
        <begin position="24"/>
        <end position="397"/>
    </location>
</feature>
<evidence type="ECO:0000256" key="1">
    <source>
        <dbReference type="SAM" id="SignalP"/>
    </source>
</evidence>
<accession>A0A9X0QFV4</accession>
<dbReference type="InterPro" id="IPR019734">
    <property type="entry name" value="TPR_rpt"/>
</dbReference>
<gene>
    <name evidence="2" type="ORF">HDF14_003222</name>
</gene>
<dbReference type="RefSeq" id="WP_183978230.1">
    <property type="nucleotide sequence ID" value="NZ_JACHEB010000007.1"/>
</dbReference>
<dbReference type="Proteomes" id="UP000535182">
    <property type="component" value="Unassembled WGS sequence"/>
</dbReference>
<dbReference type="SMART" id="SM00028">
    <property type="entry name" value="TPR"/>
    <property type="match status" value="3"/>
</dbReference>
<dbReference type="Gene3D" id="1.25.40.10">
    <property type="entry name" value="Tetratricopeptide repeat domain"/>
    <property type="match status" value="3"/>
</dbReference>
<organism evidence="2 3">
    <name type="scientific">Tunturiibacter gelidiferens</name>
    <dbReference type="NCBI Taxonomy" id="3069689"/>
    <lineage>
        <taxon>Bacteria</taxon>
        <taxon>Pseudomonadati</taxon>
        <taxon>Acidobacteriota</taxon>
        <taxon>Terriglobia</taxon>
        <taxon>Terriglobales</taxon>
        <taxon>Acidobacteriaceae</taxon>
        <taxon>Tunturiibacter</taxon>
    </lineage>
</organism>